<keyword evidence="3" id="KW-0560">Oxidoreductase</keyword>
<dbReference type="SMART" id="SM00822">
    <property type="entry name" value="PKS_KR"/>
    <property type="match status" value="1"/>
</dbReference>
<comment type="similarity">
    <text evidence="1">Belongs to the short-chain dehydrogenases/reductases (SDR) family.</text>
</comment>
<dbReference type="GO" id="GO:0004316">
    <property type="term" value="F:3-oxoacyl-[acyl-carrier-protein] reductase (NADPH) activity"/>
    <property type="evidence" value="ECO:0007669"/>
    <property type="project" value="UniProtKB-EC"/>
</dbReference>
<dbReference type="SUPFAM" id="SSF51735">
    <property type="entry name" value="NAD(P)-binding Rossmann-fold domains"/>
    <property type="match status" value="1"/>
</dbReference>
<dbReference type="InterPro" id="IPR057326">
    <property type="entry name" value="KR_dom"/>
</dbReference>
<dbReference type="FunFam" id="3.40.50.720:FF:000084">
    <property type="entry name" value="Short-chain dehydrogenase reductase"/>
    <property type="match status" value="1"/>
</dbReference>
<dbReference type="InterPro" id="IPR020904">
    <property type="entry name" value="Sc_DH/Rdtase_CS"/>
</dbReference>
<dbReference type="EMBL" id="UOEM01000116">
    <property type="protein sequence ID" value="VAW18569.1"/>
    <property type="molecule type" value="Genomic_DNA"/>
</dbReference>
<dbReference type="InterPro" id="IPR050259">
    <property type="entry name" value="SDR"/>
</dbReference>
<dbReference type="InterPro" id="IPR036291">
    <property type="entry name" value="NAD(P)-bd_dom_sf"/>
</dbReference>
<dbReference type="Gene3D" id="3.40.50.720">
    <property type="entry name" value="NAD(P)-binding Rossmann-like Domain"/>
    <property type="match status" value="1"/>
</dbReference>
<dbReference type="GO" id="GO:0032787">
    <property type="term" value="P:monocarboxylic acid metabolic process"/>
    <property type="evidence" value="ECO:0007669"/>
    <property type="project" value="UniProtKB-ARBA"/>
</dbReference>
<dbReference type="PROSITE" id="PS00061">
    <property type="entry name" value="ADH_SHORT"/>
    <property type="match status" value="1"/>
</dbReference>
<dbReference type="PANTHER" id="PTHR42879:SF2">
    <property type="entry name" value="3-OXOACYL-[ACYL-CARRIER-PROTEIN] REDUCTASE FABG"/>
    <property type="match status" value="1"/>
</dbReference>
<dbReference type="EC" id="1.1.1.100" evidence="3"/>
<evidence type="ECO:0000256" key="1">
    <source>
        <dbReference type="ARBA" id="ARBA00006484"/>
    </source>
</evidence>
<accession>A0A3B0U2B6</accession>
<dbReference type="PRINTS" id="PR00080">
    <property type="entry name" value="SDRFAMILY"/>
</dbReference>
<proteinExistence type="inferred from homology"/>
<dbReference type="Pfam" id="PF13561">
    <property type="entry name" value="adh_short_C2"/>
    <property type="match status" value="1"/>
</dbReference>
<organism evidence="3">
    <name type="scientific">hydrothermal vent metagenome</name>
    <dbReference type="NCBI Taxonomy" id="652676"/>
    <lineage>
        <taxon>unclassified sequences</taxon>
        <taxon>metagenomes</taxon>
        <taxon>ecological metagenomes</taxon>
    </lineage>
</organism>
<protein>
    <submittedName>
        <fullName evidence="3">3-oxoacyl-[acyl-carrier protein] reductase</fullName>
        <ecNumber evidence="3">1.1.1.100</ecNumber>
    </submittedName>
</protein>
<gene>
    <name evidence="3" type="ORF">MNBD_ALPHA09-2346</name>
</gene>
<dbReference type="PANTHER" id="PTHR42879">
    <property type="entry name" value="3-OXOACYL-(ACYL-CARRIER-PROTEIN) REDUCTASE"/>
    <property type="match status" value="1"/>
</dbReference>
<evidence type="ECO:0000313" key="3">
    <source>
        <dbReference type="EMBL" id="VAW18569.1"/>
    </source>
</evidence>
<name>A0A3B0U2B6_9ZZZZ</name>
<evidence type="ECO:0000259" key="2">
    <source>
        <dbReference type="SMART" id="SM00822"/>
    </source>
</evidence>
<dbReference type="PRINTS" id="PR00081">
    <property type="entry name" value="GDHRDH"/>
</dbReference>
<sequence>MTGFGETAGKLVLVTGGSGGIGSALVGTLAEAGYDIVFTFHKGEDKAGSLLETTPRAHADQKISSRRIDFTDRAAVEAFADELAQSQPLYGLIHNAGTSYDVLSPLINQDRAETLMQLNFWAMTRLVSATVRPMLKAKTGRIVGISSVAAIHGIPGNAAYAATKGAMASYVRTLAVEIARKNVTANCIIPGFVDTDLLKPYSRHREIMEKQIPAGRFARPMEIANLARYMLSPQAAYMTGALVPIDGGLGAAIAVQRYT</sequence>
<feature type="domain" description="Ketoreductase" evidence="2">
    <location>
        <begin position="10"/>
        <end position="195"/>
    </location>
</feature>
<dbReference type="AlphaFoldDB" id="A0A3B0U2B6"/>
<dbReference type="InterPro" id="IPR002347">
    <property type="entry name" value="SDR_fam"/>
</dbReference>
<reference evidence="3" key="1">
    <citation type="submission" date="2018-06" db="EMBL/GenBank/DDBJ databases">
        <authorList>
            <person name="Zhirakovskaya E."/>
        </authorList>
    </citation>
    <scope>NUCLEOTIDE SEQUENCE</scope>
</reference>